<reference evidence="3 4" key="2">
    <citation type="journal article" date="2022" name="Mol. Biol. Evol.">
        <title>Comparative Genomics Reveals Insights into the Divergent Evolution of Astigmatic Mites and Household Pest Adaptations.</title>
        <authorList>
            <person name="Xiong Q."/>
            <person name="Wan A.T."/>
            <person name="Liu X."/>
            <person name="Fung C.S."/>
            <person name="Xiao X."/>
            <person name="Malainual N."/>
            <person name="Hou J."/>
            <person name="Wang L."/>
            <person name="Wang M."/>
            <person name="Yang K.Y."/>
            <person name="Cui Y."/>
            <person name="Leung E.L."/>
            <person name="Nong W."/>
            <person name="Shin S.K."/>
            <person name="Au S.W."/>
            <person name="Jeong K.Y."/>
            <person name="Chew F.T."/>
            <person name="Hui J.H."/>
            <person name="Leung T.F."/>
            <person name="Tungtrongchitr A."/>
            <person name="Zhong N."/>
            <person name="Liu Z."/>
            <person name="Tsui S.K."/>
        </authorList>
    </citation>
    <scope>NUCLEOTIDE SEQUENCE [LARGE SCALE GENOMIC DNA]</scope>
    <source>
        <strain evidence="3">Derp</strain>
    </source>
</reference>
<feature type="signal peptide" evidence="2">
    <location>
        <begin position="1"/>
        <end position="19"/>
    </location>
</feature>
<dbReference type="Proteomes" id="UP000887458">
    <property type="component" value="Unassembled WGS sequence"/>
</dbReference>
<protein>
    <submittedName>
        <fullName evidence="3">Uncharacterized protein</fullName>
    </submittedName>
</protein>
<comment type="caution">
    <text evidence="3">The sequence shown here is derived from an EMBL/GenBank/DDBJ whole genome shotgun (WGS) entry which is preliminary data.</text>
</comment>
<dbReference type="EMBL" id="NJHN03000029">
    <property type="protein sequence ID" value="KAH9424314.1"/>
    <property type="molecule type" value="Genomic_DNA"/>
</dbReference>
<accession>A0ABQ8JNY1</accession>
<keyword evidence="2" id="KW-0732">Signal</keyword>
<feature type="region of interest" description="Disordered" evidence="1">
    <location>
        <begin position="50"/>
        <end position="77"/>
    </location>
</feature>
<gene>
    <name evidence="3" type="ORF">DERP_004496</name>
</gene>
<evidence type="ECO:0000256" key="2">
    <source>
        <dbReference type="SAM" id="SignalP"/>
    </source>
</evidence>
<name>A0ABQ8JNY1_DERPT</name>
<sequence length="77" mass="9204">MPLFFYANVILAWLVDNLSISIDENFPDNSASNLLYLIFNFQVYFSTTERKEERKHTEQKPQYNDDDKIVQKENPKE</sequence>
<organism evidence="3 4">
    <name type="scientific">Dermatophagoides pteronyssinus</name>
    <name type="common">European house dust mite</name>
    <dbReference type="NCBI Taxonomy" id="6956"/>
    <lineage>
        <taxon>Eukaryota</taxon>
        <taxon>Metazoa</taxon>
        <taxon>Ecdysozoa</taxon>
        <taxon>Arthropoda</taxon>
        <taxon>Chelicerata</taxon>
        <taxon>Arachnida</taxon>
        <taxon>Acari</taxon>
        <taxon>Acariformes</taxon>
        <taxon>Sarcoptiformes</taxon>
        <taxon>Astigmata</taxon>
        <taxon>Psoroptidia</taxon>
        <taxon>Analgoidea</taxon>
        <taxon>Pyroglyphidae</taxon>
        <taxon>Dermatophagoidinae</taxon>
        <taxon>Dermatophagoides</taxon>
    </lineage>
</organism>
<evidence type="ECO:0000313" key="3">
    <source>
        <dbReference type="EMBL" id="KAH9424314.1"/>
    </source>
</evidence>
<keyword evidence="4" id="KW-1185">Reference proteome</keyword>
<evidence type="ECO:0000256" key="1">
    <source>
        <dbReference type="SAM" id="MobiDB-lite"/>
    </source>
</evidence>
<feature type="chain" id="PRO_5047166521" evidence="2">
    <location>
        <begin position="20"/>
        <end position="77"/>
    </location>
</feature>
<evidence type="ECO:0000313" key="4">
    <source>
        <dbReference type="Proteomes" id="UP000887458"/>
    </source>
</evidence>
<proteinExistence type="predicted"/>
<reference evidence="3 4" key="1">
    <citation type="journal article" date="2018" name="J. Allergy Clin. Immunol.">
        <title>High-quality assembly of Dermatophagoides pteronyssinus genome and transcriptome reveals a wide range of novel allergens.</title>
        <authorList>
            <person name="Liu X.Y."/>
            <person name="Yang K.Y."/>
            <person name="Wang M.Q."/>
            <person name="Kwok J.S."/>
            <person name="Zeng X."/>
            <person name="Yang Z."/>
            <person name="Xiao X.J."/>
            <person name="Lau C.P."/>
            <person name="Li Y."/>
            <person name="Huang Z.M."/>
            <person name="Ba J.G."/>
            <person name="Yim A.K."/>
            <person name="Ouyang C.Y."/>
            <person name="Ngai S.M."/>
            <person name="Chan T.F."/>
            <person name="Leung E.L."/>
            <person name="Liu L."/>
            <person name="Liu Z.G."/>
            <person name="Tsui S.K."/>
        </authorList>
    </citation>
    <scope>NUCLEOTIDE SEQUENCE [LARGE SCALE GENOMIC DNA]</scope>
    <source>
        <strain evidence="3">Derp</strain>
    </source>
</reference>